<evidence type="ECO:0000256" key="2">
    <source>
        <dbReference type="ARBA" id="ARBA00022630"/>
    </source>
</evidence>
<dbReference type="SUPFAM" id="SSF51905">
    <property type="entry name" value="FAD/NAD(P)-binding domain"/>
    <property type="match status" value="1"/>
</dbReference>
<dbReference type="KEGG" id="gyu:FE374_10785"/>
<protein>
    <submittedName>
        <fullName evidence="7">L-2-hydroxyglutarate oxidase</fullName>
        <ecNumber evidence="7">1.1.3.-</ecNumber>
    </submittedName>
</protein>
<dbReference type="EMBL" id="CP040915">
    <property type="protein sequence ID" value="QDC25025.1"/>
    <property type="molecule type" value="Genomic_DNA"/>
</dbReference>
<evidence type="ECO:0000256" key="5">
    <source>
        <dbReference type="ARBA" id="ARBA00037941"/>
    </source>
</evidence>
<dbReference type="RefSeq" id="WP_139928961.1">
    <property type="nucleotide sequence ID" value="NZ_CP040915.1"/>
</dbReference>
<dbReference type="PANTHER" id="PTHR43104">
    <property type="entry name" value="L-2-HYDROXYGLUTARATE DEHYDROGENASE, MITOCHONDRIAL"/>
    <property type="match status" value="1"/>
</dbReference>
<dbReference type="InterPro" id="IPR036188">
    <property type="entry name" value="FAD/NAD-bd_sf"/>
</dbReference>
<evidence type="ECO:0000313" key="8">
    <source>
        <dbReference type="Proteomes" id="UP000314616"/>
    </source>
</evidence>
<dbReference type="AlphaFoldDB" id="A0A5B8C6R5"/>
<comment type="similarity">
    <text evidence="5">Belongs to the L2HGDH family.</text>
</comment>
<evidence type="ECO:0000256" key="1">
    <source>
        <dbReference type="ARBA" id="ARBA00001974"/>
    </source>
</evidence>
<proteinExistence type="inferred from homology"/>
<dbReference type="Gene3D" id="3.30.9.10">
    <property type="entry name" value="D-Amino Acid Oxidase, subunit A, domain 2"/>
    <property type="match status" value="1"/>
</dbReference>
<feature type="domain" description="FAD dependent oxidoreductase" evidence="6">
    <location>
        <begin position="4"/>
        <end position="391"/>
    </location>
</feature>
<accession>A0A5B8C6R5</accession>
<reference evidence="7 8" key="1">
    <citation type="submission" date="2019-05" db="EMBL/GenBank/DDBJ databases">
        <title>Georgenia *** sp. nov., and Georgenia *** sp. nov., isolated from the intestinal contents of plateau pika (Ochotona curzoniae) in the Qinghai-Tibet plateau of China.</title>
        <authorList>
            <person name="Tian Z."/>
        </authorList>
    </citation>
    <scope>NUCLEOTIDE SEQUENCE [LARGE SCALE GENOMIC DNA]</scope>
    <source>
        <strain evidence="7 8">Z443</strain>
    </source>
</reference>
<dbReference type="EC" id="1.1.3.-" evidence="7"/>
<evidence type="ECO:0000256" key="4">
    <source>
        <dbReference type="ARBA" id="ARBA00023002"/>
    </source>
</evidence>
<dbReference type="OrthoDB" id="9801699at2"/>
<dbReference type="InterPro" id="IPR006076">
    <property type="entry name" value="FAD-dep_OxRdtase"/>
</dbReference>
<keyword evidence="2" id="KW-0285">Flavoprotein</keyword>
<comment type="cofactor">
    <cofactor evidence="1">
        <name>FAD</name>
        <dbReference type="ChEBI" id="CHEBI:57692"/>
    </cofactor>
</comment>
<evidence type="ECO:0000259" key="6">
    <source>
        <dbReference type="Pfam" id="PF01266"/>
    </source>
</evidence>
<organism evidence="7 8">
    <name type="scientific">Georgenia yuyongxinii</name>
    <dbReference type="NCBI Taxonomy" id="2589797"/>
    <lineage>
        <taxon>Bacteria</taxon>
        <taxon>Bacillati</taxon>
        <taxon>Actinomycetota</taxon>
        <taxon>Actinomycetes</taxon>
        <taxon>Micrococcales</taxon>
        <taxon>Bogoriellaceae</taxon>
        <taxon>Georgenia</taxon>
    </lineage>
</organism>
<evidence type="ECO:0000256" key="3">
    <source>
        <dbReference type="ARBA" id="ARBA00022827"/>
    </source>
</evidence>
<dbReference type="Gene3D" id="3.50.50.60">
    <property type="entry name" value="FAD/NAD(P)-binding domain"/>
    <property type="match status" value="1"/>
</dbReference>
<dbReference type="NCBIfam" id="NF008726">
    <property type="entry name" value="PRK11728.1"/>
    <property type="match status" value="1"/>
</dbReference>
<dbReference type="Pfam" id="PF01266">
    <property type="entry name" value="DAO"/>
    <property type="match status" value="1"/>
</dbReference>
<gene>
    <name evidence="7" type="primary">lhgO</name>
    <name evidence="7" type="ORF">FE374_10785</name>
</gene>
<keyword evidence="4 7" id="KW-0560">Oxidoreductase</keyword>
<dbReference type="Proteomes" id="UP000314616">
    <property type="component" value="Chromosome"/>
</dbReference>
<dbReference type="GO" id="GO:0005737">
    <property type="term" value="C:cytoplasm"/>
    <property type="evidence" value="ECO:0007669"/>
    <property type="project" value="TreeGrafter"/>
</dbReference>
<sequence length="402" mass="43082">MAYDYVIVGGGIIGLSTALHLQRGRPGASVLVLEKEAGLARHQTGHNSGVIHAGLYYAPGSLKARLCRAGERATKEFCAEHRIPYRTIGKLVVATDEVEVSRLHDLRLRAGENGIEVEPVSAARLRELEPNVAGREALLVPSTGVVDYRLVAEAMADDVRAAGGEILTGVAVTGIVEDDDGVTVLTPGGNHRAGRLVACAGLQADRVARLGGLAPDFRIIPFRGEYYELPTSRAGLVRHLIYPVPDPELPFLGVHLSPTIDGRITVGPNAVLGLAREGYRKSAVSLRDVADYATFPGMWKVARANLRTGATEVLNSLYRPGYLSQCRKYCPSLTLADLRPHAAGIRAQAVLRDGSLVHDFLLRETARQLHVANAPSPAATSALPIGEMLAENVLGRYRPKVS</sequence>
<dbReference type="PANTHER" id="PTHR43104:SF2">
    <property type="entry name" value="L-2-HYDROXYGLUTARATE DEHYDROGENASE, MITOCHONDRIAL"/>
    <property type="match status" value="1"/>
</dbReference>
<dbReference type="GO" id="GO:0047545">
    <property type="term" value="F:(S)-2-hydroxyglutarate dehydrogenase activity"/>
    <property type="evidence" value="ECO:0007669"/>
    <property type="project" value="TreeGrafter"/>
</dbReference>
<evidence type="ECO:0000313" key="7">
    <source>
        <dbReference type="EMBL" id="QDC25025.1"/>
    </source>
</evidence>
<name>A0A5B8C6R5_9MICO</name>
<keyword evidence="3" id="KW-0274">FAD</keyword>